<dbReference type="AlphaFoldDB" id="A0A8X7WE28"/>
<proteinExistence type="predicted"/>
<dbReference type="PANTHER" id="PTHR31558:SF40">
    <property type="entry name" value="EXPRESSED PROTEIN"/>
    <property type="match status" value="1"/>
</dbReference>
<protein>
    <submittedName>
        <fullName evidence="1">Uncharacterized protein</fullName>
    </submittedName>
</protein>
<dbReference type="OrthoDB" id="9970435at2759"/>
<name>A0A8X7WE28_BRACI</name>
<dbReference type="EMBL" id="JAAMPC010000002">
    <property type="protein sequence ID" value="KAG2327485.1"/>
    <property type="molecule type" value="Genomic_DNA"/>
</dbReference>
<organism evidence="1 2">
    <name type="scientific">Brassica carinata</name>
    <name type="common">Ethiopian mustard</name>
    <name type="synonym">Abyssinian cabbage</name>
    <dbReference type="NCBI Taxonomy" id="52824"/>
    <lineage>
        <taxon>Eukaryota</taxon>
        <taxon>Viridiplantae</taxon>
        <taxon>Streptophyta</taxon>
        <taxon>Embryophyta</taxon>
        <taxon>Tracheophyta</taxon>
        <taxon>Spermatophyta</taxon>
        <taxon>Magnoliopsida</taxon>
        <taxon>eudicotyledons</taxon>
        <taxon>Gunneridae</taxon>
        <taxon>Pentapetalae</taxon>
        <taxon>rosids</taxon>
        <taxon>malvids</taxon>
        <taxon>Brassicales</taxon>
        <taxon>Brassicaceae</taxon>
        <taxon>Brassiceae</taxon>
        <taxon>Brassica</taxon>
    </lineage>
</organism>
<evidence type="ECO:0000313" key="1">
    <source>
        <dbReference type="EMBL" id="KAG2327485.1"/>
    </source>
</evidence>
<keyword evidence="2" id="KW-1185">Reference proteome</keyword>
<comment type="caution">
    <text evidence="1">The sequence shown here is derived from an EMBL/GenBank/DDBJ whole genome shotgun (WGS) entry which is preliminary data.</text>
</comment>
<evidence type="ECO:0000313" key="2">
    <source>
        <dbReference type="Proteomes" id="UP000886595"/>
    </source>
</evidence>
<reference evidence="1 2" key="1">
    <citation type="submission" date="2020-02" db="EMBL/GenBank/DDBJ databases">
        <authorList>
            <person name="Ma Q."/>
            <person name="Huang Y."/>
            <person name="Song X."/>
            <person name="Pei D."/>
        </authorList>
    </citation>
    <scope>NUCLEOTIDE SEQUENCE [LARGE SCALE GENOMIC DNA]</scope>
    <source>
        <strain evidence="1">Sxm20200214</strain>
        <tissue evidence="1">Leaf</tissue>
    </source>
</reference>
<accession>A0A8X7WE28</accession>
<sequence>MQVAILILETLEGVFIGGSLIGRDQQQGGLDGHSEEEINSKVDYPLVPAISALGMQCDGEAAVFDMKYMRWLEDQQRLFTGKCGDSRAPGENELRMSVDRFVDDEMEKVKLFTRESTVPFREKSKILTGLVNVEGLQLSSPRKHFFTTDNDVYSDI</sequence>
<gene>
    <name evidence="1" type="ORF">Bca52824_010213</name>
</gene>
<dbReference type="PANTHER" id="PTHR31558">
    <property type="entry name" value="CW14 PROTEIN"/>
    <property type="match status" value="1"/>
</dbReference>
<dbReference type="Proteomes" id="UP000886595">
    <property type="component" value="Unassembled WGS sequence"/>
</dbReference>